<proteinExistence type="predicted"/>
<name>A0ACC2ND91_9HYME</name>
<comment type="caution">
    <text evidence="1">The sequence shown here is derived from an EMBL/GenBank/DDBJ whole genome shotgun (WGS) entry which is preliminary data.</text>
</comment>
<gene>
    <name evidence="1" type="ORF">QAD02_000140</name>
</gene>
<dbReference type="Proteomes" id="UP001239111">
    <property type="component" value="Chromosome 3"/>
</dbReference>
<keyword evidence="2" id="KW-1185">Reference proteome</keyword>
<dbReference type="EMBL" id="CM056743">
    <property type="protein sequence ID" value="KAJ8668881.1"/>
    <property type="molecule type" value="Genomic_DNA"/>
</dbReference>
<sequence>MDQGGLLGGAPVVVADPLDMTIIDKVCAESTWPDDNIVTSSTFCEQPRKLNNKLLFLTVEFADQGKDFGRMLSSLDQVTFPSRADSPLCDFEDQVSPHDPNMSSAARYSPTPNPLPSSPFHNPVVTLPEPSSPLISTTEPTVPISNGYSLQLTDQSSTPSISPSENSEDFTDSTSDELVSSVSSDLMLIQGSDLALARDFLVMQEDQMNVLNSIKLNSSLDSNLNQVSESIMSNETEDETNAQISSMKTLRRFLEQPSRSIYQGKRDIIWSKDQSNDDSNLWHEDCDSTCLNTTDCSLHGVCSIADQPVPSRAVATLPGLYLSIDKIRPSGPNNGSSEVGVFAKRNICRRTQFGPIEGVVRPYDGSKIDGLPLLLETVGGNEYMRIDVSDENSSNWMRFVRPARIYEEQNLVICQLNNGIIFLTTRNIMPNEELKAGPSFEYGKRRNLPVLETISKNITGNSSPELCIQSPTKPEQFDVVGQNLRESLGIFNQNNTSKTQLRRKAAQVSFEKYLKLEDDDYSSDEEEKSFIQDDFDLLSGEEREKENSPDSELELMRQEITQSHLKTPPQNGDIVSSTIHKCDLCSKMFSSKSKLQQHCLIHSDREDDSFTCNICLKTFMNNSSLTRHVKTHQKDRQSLECPVCKEAFGRMSTLKDFSETCLNQDETLTCPHCPKTFTSYAITRKHARGHHFDRKHECHFCLKNFPAADKLKMHMLKHSDHREFQCANCSKQFKRKDKLKDHVMRVHYAEKINKDQILLNNRAKKPITKSNSVDCDRFIYKCRRCQVGFKRRGMLVNHLAKRHPDVPPDTVPELCMPILRQTRDYYCQYCEKVYKSSSKRKAHIMKNHPGAALPPSNRSKECDLPGIPNPTFSQAAGSIKTVPQGCQWCHKQYASKAKLLQHQRKKHPNLMEPADQIPRPRSRPPPQNQNQPPMSIGAFETESIVKLEPTSSEDLQKPRIFRVVSESVGESLFVGNSGADFELLASQFARVRDMR</sequence>
<organism evidence="1 2">
    <name type="scientific">Eretmocerus hayati</name>
    <dbReference type="NCBI Taxonomy" id="131215"/>
    <lineage>
        <taxon>Eukaryota</taxon>
        <taxon>Metazoa</taxon>
        <taxon>Ecdysozoa</taxon>
        <taxon>Arthropoda</taxon>
        <taxon>Hexapoda</taxon>
        <taxon>Insecta</taxon>
        <taxon>Pterygota</taxon>
        <taxon>Neoptera</taxon>
        <taxon>Endopterygota</taxon>
        <taxon>Hymenoptera</taxon>
        <taxon>Apocrita</taxon>
        <taxon>Proctotrupomorpha</taxon>
        <taxon>Chalcidoidea</taxon>
        <taxon>Aphelinidae</taxon>
        <taxon>Aphelininae</taxon>
        <taxon>Eretmocerus</taxon>
    </lineage>
</organism>
<accession>A0ACC2ND91</accession>
<protein>
    <submittedName>
        <fullName evidence="1">Uncharacterized protein</fullName>
    </submittedName>
</protein>
<evidence type="ECO:0000313" key="2">
    <source>
        <dbReference type="Proteomes" id="UP001239111"/>
    </source>
</evidence>
<reference evidence="1" key="1">
    <citation type="submission" date="2023-04" db="EMBL/GenBank/DDBJ databases">
        <title>A chromosome-level genome assembly of the parasitoid wasp Eretmocerus hayati.</title>
        <authorList>
            <person name="Zhong Y."/>
            <person name="Liu S."/>
            <person name="Liu Y."/>
        </authorList>
    </citation>
    <scope>NUCLEOTIDE SEQUENCE</scope>
    <source>
        <strain evidence="1">ZJU_SS_LIU_2023</strain>
    </source>
</reference>
<evidence type="ECO:0000313" key="1">
    <source>
        <dbReference type="EMBL" id="KAJ8668881.1"/>
    </source>
</evidence>